<accession>A0A8T2UCB2</accession>
<comment type="caution">
    <text evidence="1">The sequence shown here is derived from an EMBL/GenBank/DDBJ whole genome shotgun (WGS) entry which is preliminary data.</text>
</comment>
<reference evidence="1" key="1">
    <citation type="submission" date="2021-08" db="EMBL/GenBank/DDBJ databases">
        <title>WGS assembly of Ceratopteris richardii.</title>
        <authorList>
            <person name="Marchant D.B."/>
            <person name="Chen G."/>
            <person name="Jenkins J."/>
            <person name="Shu S."/>
            <person name="Leebens-Mack J."/>
            <person name="Grimwood J."/>
            <person name="Schmutz J."/>
            <person name="Soltis P."/>
            <person name="Soltis D."/>
            <person name="Chen Z.-H."/>
        </authorList>
    </citation>
    <scope>NUCLEOTIDE SEQUENCE</scope>
    <source>
        <strain evidence="1">Whitten #5841</strain>
        <tissue evidence="1">Leaf</tissue>
    </source>
</reference>
<protein>
    <submittedName>
        <fullName evidence="1">Uncharacterized protein</fullName>
    </submittedName>
</protein>
<evidence type="ECO:0000313" key="2">
    <source>
        <dbReference type="Proteomes" id="UP000825935"/>
    </source>
</evidence>
<keyword evidence="2" id="KW-1185">Reference proteome</keyword>
<dbReference type="EMBL" id="CM035413">
    <property type="protein sequence ID" value="KAH7431536.1"/>
    <property type="molecule type" value="Genomic_DNA"/>
</dbReference>
<dbReference type="AlphaFoldDB" id="A0A8T2UCB2"/>
<dbReference type="Proteomes" id="UP000825935">
    <property type="component" value="Chromosome 8"/>
</dbReference>
<organism evidence="1 2">
    <name type="scientific">Ceratopteris richardii</name>
    <name type="common">Triangle waterfern</name>
    <dbReference type="NCBI Taxonomy" id="49495"/>
    <lineage>
        <taxon>Eukaryota</taxon>
        <taxon>Viridiplantae</taxon>
        <taxon>Streptophyta</taxon>
        <taxon>Embryophyta</taxon>
        <taxon>Tracheophyta</taxon>
        <taxon>Polypodiopsida</taxon>
        <taxon>Polypodiidae</taxon>
        <taxon>Polypodiales</taxon>
        <taxon>Pteridineae</taxon>
        <taxon>Pteridaceae</taxon>
        <taxon>Parkerioideae</taxon>
        <taxon>Ceratopteris</taxon>
    </lineage>
</organism>
<gene>
    <name evidence="1" type="ORF">KP509_08G054300</name>
</gene>
<evidence type="ECO:0000313" key="1">
    <source>
        <dbReference type="EMBL" id="KAH7431536.1"/>
    </source>
</evidence>
<proteinExistence type="predicted"/>
<sequence length="106" mass="13004">MAIEREFEAHRLRIERKGSSQQRCRVTWRRELENLCICWCCRESTIRQREKERFYSLNNAKLDLRGCKVNWMQWASMFWIFPKLLRLVSRALISRILTPRKGVFLR</sequence>
<name>A0A8T2UCB2_CERRI</name>